<protein>
    <submittedName>
        <fullName evidence="1">Uncharacterized protein</fullName>
    </submittedName>
</protein>
<dbReference type="RefSeq" id="WP_253679209.1">
    <property type="nucleotide sequence ID" value="NZ_CP050861.1"/>
</dbReference>
<dbReference type="Proteomes" id="UP001056837">
    <property type="component" value="Chromosome"/>
</dbReference>
<dbReference type="EMBL" id="CP050861">
    <property type="protein sequence ID" value="UTD15659.1"/>
    <property type="molecule type" value="Genomic_DNA"/>
</dbReference>
<organism evidence="1 2">
    <name type="scientific">Tenacibaculum mesophilum</name>
    <dbReference type="NCBI Taxonomy" id="104268"/>
    <lineage>
        <taxon>Bacteria</taxon>
        <taxon>Pseudomonadati</taxon>
        <taxon>Bacteroidota</taxon>
        <taxon>Flavobacteriia</taxon>
        <taxon>Flavobacteriales</taxon>
        <taxon>Flavobacteriaceae</taxon>
        <taxon>Tenacibaculum</taxon>
    </lineage>
</organism>
<gene>
    <name evidence="1" type="ORF">HER15_09335</name>
</gene>
<dbReference type="AlphaFoldDB" id="A0AAE9SHB2"/>
<reference evidence="1" key="1">
    <citation type="submission" date="2020-04" db="EMBL/GenBank/DDBJ databases">
        <title>Tenacibaculum mesophilum bac2.</title>
        <authorList>
            <person name="Li M."/>
        </authorList>
    </citation>
    <scope>NUCLEOTIDE SEQUENCE</scope>
    <source>
        <strain evidence="1">Bac2</strain>
    </source>
</reference>
<evidence type="ECO:0000313" key="1">
    <source>
        <dbReference type="EMBL" id="UTD15659.1"/>
    </source>
</evidence>
<evidence type="ECO:0000313" key="2">
    <source>
        <dbReference type="Proteomes" id="UP001056837"/>
    </source>
</evidence>
<proteinExistence type="predicted"/>
<sequence length="49" mass="5622">MNVIELNSNEFKQVNGGNWYRWGITLLGAMINDAQNNPDDFEAGMAFWE</sequence>
<name>A0AAE9SHB2_9FLAO</name>
<accession>A0AAE9SHB2</accession>